<dbReference type="PRINTS" id="PR00081">
    <property type="entry name" value="GDHRDH"/>
</dbReference>
<dbReference type="GO" id="GO:0016020">
    <property type="term" value="C:membrane"/>
    <property type="evidence" value="ECO:0007669"/>
    <property type="project" value="TreeGrafter"/>
</dbReference>
<organism evidence="5 6">
    <name type="scientific">Leptospira sarikeiensis</name>
    <dbReference type="NCBI Taxonomy" id="2484943"/>
    <lineage>
        <taxon>Bacteria</taxon>
        <taxon>Pseudomonadati</taxon>
        <taxon>Spirochaetota</taxon>
        <taxon>Spirochaetia</taxon>
        <taxon>Leptospirales</taxon>
        <taxon>Leptospiraceae</taxon>
        <taxon>Leptospira</taxon>
    </lineage>
</organism>
<dbReference type="InterPro" id="IPR036291">
    <property type="entry name" value="NAD(P)-bd_dom_sf"/>
</dbReference>
<dbReference type="InterPro" id="IPR002347">
    <property type="entry name" value="SDR_fam"/>
</dbReference>
<feature type="domain" description="Ketoreductase" evidence="4">
    <location>
        <begin position="12"/>
        <end position="192"/>
    </location>
</feature>
<sequence>MDTKFGSFFEGKTVWITGASSGIGESLVGELKGSGANLVLSARRIDELARVRDEAGWTEENSLVLPLDLENYHSLENLPEQVITKFGKVDVLINNGGISQRSLAHETSMSAYESILKVNFLGNIGLTLALLPHFRENKKGWVVSISSVAGKFGVPLRSGYSATKFALTGFYESLRAENHHDNLKVLLVYPGFVKTKISENALSGNGSKHGKMDEAIQNGIDPNECATEILNAIVSEKNEVIIAGPKEKFGIFLHKYFPNIFASFIAKTKVT</sequence>
<comment type="similarity">
    <text evidence="1 3">Belongs to the short-chain dehydrogenases/reductases (SDR) family.</text>
</comment>
<evidence type="ECO:0000256" key="2">
    <source>
        <dbReference type="ARBA" id="ARBA00023002"/>
    </source>
</evidence>
<dbReference type="RefSeq" id="WP_135648060.1">
    <property type="nucleotide sequence ID" value="NZ_RQGF01000009.1"/>
</dbReference>
<dbReference type="PROSITE" id="PS00061">
    <property type="entry name" value="ADH_SHORT"/>
    <property type="match status" value="1"/>
</dbReference>
<evidence type="ECO:0000256" key="1">
    <source>
        <dbReference type="ARBA" id="ARBA00006484"/>
    </source>
</evidence>
<dbReference type="Pfam" id="PF00106">
    <property type="entry name" value="adh_short"/>
    <property type="match status" value="1"/>
</dbReference>
<reference evidence="5" key="1">
    <citation type="journal article" date="2019" name="PLoS Negl. Trop. Dis.">
        <title>Revisiting the worldwide diversity of Leptospira species in the environment.</title>
        <authorList>
            <person name="Vincent A.T."/>
            <person name="Schiettekatte O."/>
            <person name="Bourhy P."/>
            <person name="Veyrier F.J."/>
            <person name="Picardeau M."/>
        </authorList>
    </citation>
    <scope>NUCLEOTIDE SEQUENCE [LARGE SCALE GENOMIC DNA]</scope>
    <source>
        <strain evidence="5">201702455</strain>
    </source>
</reference>
<dbReference type="InterPro" id="IPR057326">
    <property type="entry name" value="KR_dom"/>
</dbReference>
<evidence type="ECO:0000313" key="5">
    <source>
        <dbReference type="EMBL" id="TGL64011.1"/>
    </source>
</evidence>
<evidence type="ECO:0000259" key="4">
    <source>
        <dbReference type="SMART" id="SM00822"/>
    </source>
</evidence>
<dbReference type="GO" id="GO:0016491">
    <property type="term" value="F:oxidoreductase activity"/>
    <property type="evidence" value="ECO:0007669"/>
    <property type="project" value="UniProtKB-KW"/>
</dbReference>
<dbReference type="NCBIfam" id="NF004825">
    <property type="entry name" value="PRK06181.1"/>
    <property type="match status" value="1"/>
</dbReference>
<dbReference type="Proteomes" id="UP000297762">
    <property type="component" value="Unassembled WGS sequence"/>
</dbReference>
<dbReference type="SMART" id="SM00822">
    <property type="entry name" value="PKS_KR"/>
    <property type="match status" value="1"/>
</dbReference>
<dbReference type="EMBL" id="RQGF01000009">
    <property type="protein sequence ID" value="TGL64011.1"/>
    <property type="molecule type" value="Genomic_DNA"/>
</dbReference>
<protein>
    <submittedName>
        <fullName evidence="5">SDR family oxidoreductase</fullName>
    </submittedName>
</protein>
<evidence type="ECO:0000256" key="3">
    <source>
        <dbReference type="RuleBase" id="RU000363"/>
    </source>
</evidence>
<dbReference type="Gene3D" id="3.40.50.720">
    <property type="entry name" value="NAD(P)-binding Rossmann-like Domain"/>
    <property type="match status" value="1"/>
</dbReference>
<dbReference type="PRINTS" id="PR00080">
    <property type="entry name" value="SDRFAMILY"/>
</dbReference>
<keyword evidence="6" id="KW-1185">Reference proteome</keyword>
<dbReference type="PANTHER" id="PTHR44196">
    <property type="entry name" value="DEHYDROGENASE/REDUCTASE SDR FAMILY MEMBER 7B"/>
    <property type="match status" value="1"/>
</dbReference>
<dbReference type="AlphaFoldDB" id="A0A4R9KD43"/>
<dbReference type="SUPFAM" id="SSF51735">
    <property type="entry name" value="NAD(P)-binding Rossmann-fold domains"/>
    <property type="match status" value="1"/>
</dbReference>
<name>A0A4R9KD43_9LEPT</name>
<evidence type="ECO:0000313" key="6">
    <source>
        <dbReference type="Proteomes" id="UP000297762"/>
    </source>
</evidence>
<keyword evidence="2" id="KW-0560">Oxidoreductase</keyword>
<dbReference type="OrthoDB" id="9793345at2"/>
<dbReference type="PANTHER" id="PTHR44196:SF1">
    <property type="entry name" value="DEHYDROGENASE_REDUCTASE SDR FAMILY MEMBER 7B"/>
    <property type="match status" value="1"/>
</dbReference>
<gene>
    <name evidence="5" type="ORF">EHQ64_03160</name>
</gene>
<accession>A0A4R9KD43</accession>
<dbReference type="InterPro" id="IPR020904">
    <property type="entry name" value="Sc_DH/Rdtase_CS"/>
</dbReference>
<proteinExistence type="inferred from homology"/>
<comment type="caution">
    <text evidence="5">The sequence shown here is derived from an EMBL/GenBank/DDBJ whole genome shotgun (WGS) entry which is preliminary data.</text>
</comment>